<dbReference type="RefSeq" id="WP_125293466.1">
    <property type="nucleotide sequence ID" value="NZ_DAMAJB010000010.1"/>
</dbReference>
<dbReference type="SUPFAM" id="SSF109747">
    <property type="entry name" value="Glycogen synthesis protein GlgS"/>
    <property type="match status" value="1"/>
</dbReference>
<evidence type="ECO:0000313" key="1">
    <source>
        <dbReference type="EMBL" id="RSE26640.1"/>
    </source>
</evidence>
<sequence length="68" mass="8123">MQFVSESSVMSEQNFDFLAFSFAGMQLRGRDVNLDNITGLMEHESKIWFRNRYDYYLNQFRNGFATHN</sequence>
<proteinExistence type="predicted"/>
<dbReference type="Pfam" id="PF08971">
    <property type="entry name" value="GlgS"/>
    <property type="match status" value="1"/>
</dbReference>
<name>A0A3R9F5T9_9ENTR</name>
<dbReference type="Proteomes" id="UP000275331">
    <property type="component" value="Unassembled WGS sequence"/>
</dbReference>
<organism evidence="1 2">
    <name type="scientific">Atlantibacter subterraneus</name>
    <dbReference type="NCBI Taxonomy" id="255519"/>
    <lineage>
        <taxon>Bacteria</taxon>
        <taxon>Pseudomonadati</taxon>
        <taxon>Pseudomonadota</taxon>
        <taxon>Gammaproteobacteria</taxon>
        <taxon>Enterobacterales</taxon>
        <taxon>Enterobacteriaceae</taxon>
        <taxon>Atlantibacter</taxon>
    </lineage>
</organism>
<gene>
    <name evidence="1" type="ORF">EGT71_09450</name>
</gene>
<dbReference type="EMBL" id="RHXB01000005">
    <property type="protein sequence ID" value="RSE26640.1"/>
    <property type="molecule type" value="Genomic_DNA"/>
</dbReference>
<protein>
    <submittedName>
        <fullName evidence="1">Glycogen synthesis protein GlgS</fullName>
    </submittedName>
</protein>
<dbReference type="AlphaFoldDB" id="A0A3R9F5T9"/>
<dbReference type="OrthoDB" id="6563429at2"/>
<accession>A0A3R9F5T9</accession>
<reference evidence="1 2" key="1">
    <citation type="submission" date="2018-10" db="EMBL/GenBank/DDBJ databases">
        <title>Transmission dynamics of multidrug resistant bacteria on intensive care unit surfaces.</title>
        <authorList>
            <person name="D'Souza A.W."/>
            <person name="Potter R.F."/>
            <person name="Wallace M."/>
            <person name="Shupe A."/>
            <person name="Patel S."/>
            <person name="Sun S."/>
            <person name="Gul D."/>
            <person name="Kwon J.H."/>
            <person name="Andleeb S."/>
            <person name="Burnham C.-A.D."/>
            <person name="Dantas G."/>
        </authorList>
    </citation>
    <scope>NUCLEOTIDE SEQUENCE [LARGE SCALE GENOMIC DNA]</scope>
    <source>
        <strain evidence="1 2">AS_373</strain>
    </source>
</reference>
<evidence type="ECO:0000313" key="2">
    <source>
        <dbReference type="Proteomes" id="UP000275331"/>
    </source>
</evidence>
<comment type="caution">
    <text evidence="1">The sequence shown here is derived from an EMBL/GenBank/DDBJ whole genome shotgun (WGS) entry which is preliminary data.</text>
</comment>
<dbReference type="Gene3D" id="1.20.970.20">
    <property type="entry name" value="Glycogen synthesis protein GlgS"/>
    <property type="match status" value="1"/>
</dbReference>
<dbReference type="InterPro" id="IPR015065">
    <property type="entry name" value="GlgS"/>
</dbReference>
<dbReference type="InterPro" id="IPR036295">
    <property type="entry name" value="GlgS_sf"/>
</dbReference>